<keyword evidence="1" id="KW-1133">Transmembrane helix</keyword>
<keyword evidence="1" id="KW-0472">Membrane</keyword>
<comment type="caution">
    <text evidence="2">The sequence shown here is derived from an EMBL/GenBank/DDBJ whole genome shotgun (WGS) entry which is preliminary data.</text>
</comment>
<dbReference type="EMBL" id="DWYC01000087">
    <property type="protein sequence ID" value="HJB57731.1"/>
    <property type="molecule type" value="Genomic_DNA"/>
</dbReference>
<gene>
    <name evidence="2" type="ORF">H9714_09290</name>
</gene>
<feature type="transmembrane region" description="Helical" evidence="1">
    <location>
        <begin position="6"/>
        <end position="27"/>
    </location>
</feature>
<organism evidence="2 3">
    <name type="scientific">Candidatus Flavonifractor intestinipullorum</name>
    <dbReference type="NCBI Taxonomy" id="2838587"/>
    <lineage>
        <taxon>Bacteria</taxon>
        <taxon>Bacillati</taxon>
        <taxon>Bacillota</taxon>
        <taxon>Clostridia</taxon>
        <taxon>Eubacteriales</taxon>
        <taxon>Oscillospiraceae</taxon>
        <taxon>Flavonifractor</taxon>
    </lineage>
</organism>
<name>A0A9D2MCW0_9FIRM</name>
<feature type="transmembrane region" description="Helical" evidence="1">
    <location>
        <begin position="79"/>
        <end position="98"/>
    </location>
</feature>
<evidence type="ECO:0000256" key="1">
    <source>
        <dbReference type="SAM" id="Phobius"/>
    </source>
</evidence>
<proteinExistence type="predicted"/>
<protein>
    <submittedName>
        <fullName evidence="2">Rod shape-determining protein MreD</fullName>
    </submittedName>
</protein>
<dbReference type="Proteomes" id="UP000824208">
    <property type="component" value="Unassembled WGS sequence"/>
</dbReference>
<feature type="transmembrane region" description="Helical" evidence="1">
    <location>
        <begin position="143"/>
        <end position="161"/>
    </location>
</feature>
<keyword evidence="1" id="KW-0812">Transmembrane</keyword>
<evidence type="ECO:0000313" key="3">
    <source>
        <dbReference type="Proteomes" id="UP000824208"/>
    </source>
</evidence>
<dbReference type="AlphaFoldDB" id="A0A9D2MCW0"/>
<feature type="transmembrane region" description="Helical" evidence="1">
    <location>
        <begin position="39"/>
        <end position="67"/>
    </location>
</feature>
<sequence length="170" mass="18455">MTRHDFLIKWGVYTLALLLVWVLEVYVLARFPLFGIRPVLLPLAAAAVAVLEGASGGAGFGLGIGLLSCAVYPDANGGFVLLFALSGLAAGLLAQYVLRQDFLGCLLCSALSLAALDAVRILSRFFLREEALDALLCLAGREIGISLLFTPLVYLLFLWVFRRVPKRTHF</sequence>
<evidence type="ECO:0000313" key="2">
    <source>
        <dbReference type="EMBL" id="HJB57731.1"/>
    </source>
</evidence>
<reference evidence="2" key="2">
    <citation type="submission" date="2021-04" db="EMBL/GenBank/DDBJ databases">
        <authorList>
            <person name="Gilroy R."/>
        </authorList>
    </citation>
    <scope>NUCLEOTIDE SEQUENCE</scope>
    <source>
        <strain evidence="2">CHK189-11263</strain>
    </source>
</reference>
<accession>A0A9D2MCW0</accession>
<reference evidence="2" key="1">
    <citation type="journal article" date="2021" name="PeerJ">
        <title>Extensive microbial diversity within the chicken gut microbiome revealed by metagenomics and culture.</title>
        <authorList>
            <person name="Gilroy R."/>
            <person name="Ravi A."/>
            <person name="Getino M."/>
            <person name="Pursley I."/>
            <person name="Horton D.L."/>
            <person name="Alikhan N.F."/>
            <person name="Baker D."/>
            <person name="Gharbi K."/>
            <person name="Hall N."/>
            <person name="Watson M."/>
            <person name="Adriaenssens E.M."/>
            <person name="Foster-Nyarko E."/>
            <person name="Jarju S."/>
            <person name="Secka A."/>
            <person name="Antonio M."/>
            <person name="Oren A."/>
            <person name="Chaudhuri R.R."/>
            <person name="La Ragione R."/>
            <person name="Hildebrand F."/>
            <person name="Pallen M.J."/>
        </authorList>
    </citation>
    <scope>NUCLEOTIDE SEQUENCE</scope>
    <source>
        <strain evidence="2">CHK189-11263</strain>
    </source>
</reference>